<proteinExistence type="predicted"/>
<keyword evidence="2" id="KW-0966">Cell projection</keyword>
<dbReference type="InterPro" id="IPR001029">
    <property type="entry name" value="Flagellin_N"/>
</dbReference>
<dbReference type="InterPro" id="IPR013384">
    <property type="entry name" value="Flagell_FlgL"/>
</dbReference>
<dbReference type="Gene3D" id="1.20.1330.10">
    <property type="entry name" value="f41 fragment of flagellin, N-terminal domain"/>
    <property type="match status" value="1"/>
</dbReference>
<dbReference type="GO" id="GO:0005198">
    <property type="term" value="F:structural molecule activity"/>
    <property type="evidence" value="ECO:0007669"/>
    <property type="project" value="InterPro"/>
</dbReference>
<dbReference type="PANTHER" id="PTHR42792:SF1">
    <property type="entry name" value="FLAGELLAR HOOK-ASSOCIATED PROTEIN 3"/>
    <property type="match status" value="1"/>
</dbReference>
<dbReference type="Pfam" id="PF00669">
    <property type="entry name" value="Flagellin_N"/>
    <property type="match status" value="1"/>
</dbReference>
<dbReference type="GO" id="GO:0071973">
    <property type="term" value="P:bacterial-type flagellum-dependent cell motility"/>
    <property type="evidence" value="ECO:0007669"/>
    <property type="project" value="InterPro"/>
</dbReference>
<dbReference type="Proteomes" id="UP000547674">
    <property type="component" value="Unassembled WGS sequence"/>
</dbReference>
<reference evidence="2 3" key="1">
    <citation type="submission" date="2020-03" db="EMBL/GenBank/DDBJ databases">
        <title>Metabolic flexibility allows generalist bacteria to become dominant in a frequently disturbed ecosystem.</title>
        <authorList>
            <person name="Chen Y.-J."/>
            <person name="Leung P.M."/>
            <person name="Bay S.K."/>
            <person name="Hugenholtz P."/>
            <person name="Kessler A.J."/>
            <person name="Shelley G."/>
            <person name="Waite D.W."/>
            <person name="Cook P.L."/>
            <person name="Greening C."/>
        </authorList>
    </citation>
    <scope>NUCLEOTIDE SEQUENCE [LARGE SCALE GENOMIC DNA]</scope>
    <source>
        <strain evidence="2">SS_bin_28</strain>
    </source>
</reference>
<organism evidence="2 3">
    <name type="scientific">Eiseniibacteriota bacterium</name>
    <dbReference type="NCBI Taxonomy" id="2212470"/>
    <lineage>
        <taxon>Bacteria</taxon>
        <taxon>Candidatus Eiseniibacteriota</taxon>
    </lineage>
</organism>
<name>A0A7Y2E8A6_UNCEI</name>
<sequence>MRITQSTIFGEARRGIMARLRALNHANQEVVTGKRVNILSESPVDGAALLRIDAELRGVDRFRSSIVTANTRLSVEDSVLDTVTELISQAERAADLTNTDEDDPLRESSKREIATIREQIIDMANSQVTGEYIFSGTATDQPAFLDDGTYVGDSSARQFQIAENTNIEVNHTGEELFAGAIQALDALAAALETGDGETIQSAMADLHDARVEVQARHGEVGSRLRNLDLMDRQLGQRASHLLDQKQAIDEVDPAESVLKLQAAANALERAYAAVSRVISTNITDYLR</sequence>
<keyword evidence="2" id="KW-0282">Flagellum</keyword>
<evidence type="ECO:0000259" key="1">
    <source>
        <dbReference type="Pfam" id="PF00669"/>
    </source>
</evidence>
<dbReference type="NCBIfam" id="TIGR02550">
    <property type="entry name" value="flagell_flgL"/>
    <property type="match status" value="1"/>
</dbReference>
<dbReference type="GO" id="GO:0009424">
    <property type="term" value="C:bacterial-type flagellum hook"/>
    <property type="evidence" value="ECO:0007669"/>
    <property type="project" value="InterPro"/>
</dbReference>
<evidence type="ECO:0000313" key="3">
    <source>
        <dbReference type="Proteomes" id="UP000547674"/>
    </source>
</evidence>
<comment type="caution">
    <text evidence="2">The sequence shown here is derived from an EMBL/GenBank/DDBJ whole genome shotgun (WGS) entry which is preliminary data.</text>
</comment>
<keyword evidence="2" id="KW-0969">Cilium</keyword>
<dbReference type="InterPro" id="IPR001492">
    <property type="entry name" value="Flagellin"/>
</dbReference>
<dbReference type="PANTHER" id="PTHR42792">
    <property type="entry name" value="FLAGELLIN"/>
    <property type="match status" value="1"/>
</dbReference>
<dbReference type="EMBL" id="JABDJR010000223">
    <property type="protein sequence ID" value="NNF06282.1"/>
    <property type="molecule type" value="Genomic_DNA"/>
</dbReference>
<dbReference type="AlphaFoldDB" id="A0A7Y2E8A6"/>
<gene>
    <name evidence="2" type="primary">flgL</name>
    <name evidence="2" type="ORF">HKN21_05950</name>
</gene>
<dbReference type="SUPFAM" id="SSF64518">
    <property type="entry name" value="Phase 1 flagellin"/>
    <property type="match status" value="1"/>
</dbReference>
<protein>
    <submittedName>
        <fullName evidence="2">Flagellar hook-associated protein FlgL</fullName>
    </submittedName>
</protein>
<evidence type="ECO:0000313" key="2">
    <source>
        <dbReference type="EMBL" id="NNF06282.1"/>
    </source>
</evidence>
<accession>A0A7Y2E8A6</accession>
<feature type="domain" description="Flagellin N-terminal" evidence="1">
    <location>
        <begin position="12"/>
        <end position="139"/>
    </location>
</feature>